<evidence type="ECO:0000259" key="2">
    <source>
        <dbReference type="Pfam" id="PF00582"/>
    </source>
</evidence>
<gene>
    <name evidence="3" type="ORF">BC670_1727</name>
</gene>
<feature type="domain" description="UspA" evidence="2">
    <location>
        <begin position="1"/>
        <end position="141"/>
    </location>
</feature>
<dbReference type="Proteomes" id="UP000320773">
    <property type="component" value="Unassembled WGS sequence"/>
</dbReference>
<dbReference type="Pfam" id="PF00582">
    <property type="entry name" value="Usp"/>
    <property type="match status" value="2"/>
</dbReference>
<dbReference type="SUPFAM" id="SSF52402">
    <property type="entry name" value="Adenine nucleotide alpha hydrolases-like"/>
    <property type="match status" value="2"/>
</dbReference>
<reference evidence="3 4" key="1">
    <citation type="submission" date="2019-06" db="EMBL/GenBank/DDBJ databases">
        <title>Genomic Encyclopedia of Archaeal and Bacterial Type Strains, Phase II (KMG-II): from individual species to whole genera.</title>
        <authorList>
            <person name="Goeker M."/>
        </authorList>
    </citation>
    <scope>NUCLEOTIDE SEQUENCE [LARGE SCALE GENOMIC DNA]</scope>
    <source>
        <strain evidence="3 4">DSM 24789</strain>
    </source>
</reference>
<dbReference type="InterPro" id="IPR006016">
    <property type="entry name" value="UspA"/>
</dbReference>
<dbReference type="EMBL" id="VFPJ01000001">
    <property type="protein sequence ID" value="TQM40814.1"/>
    <property type="molecule type" value="Genomic_DNA"/>
</dbReference>
<organism evidence="3 4">
    <name type="scientific">Flavobacterium branchiophilum</name>
    <dbReference type="NCBI Taxonomy" id="55197"/>
    <lineage>
        <taxon>Bacteria</taxon>
        <taxon>Pseudomonadati</taxon>
        <taxon>Bacteroidota</taxon>
        <taxon>Flavobacteriia</taxon>
        <taxon>Flavobacteriales</taxon>
        <taxon>Flavobacteriaceae</taxon>
        <taxon>Flavobacterium</taxon>
    </lineage>
</organism>
<feature type="domain" description="UspA" evidence="2">
    <location>
        <begin position="151"/>
        <end position="272"/>
    </location>
</feature>
<name>A0A543G464_9FLAO</name>
<protein>
    <submittedName>
        <fullName evidence="3">Nucleotide-binding universal stress UspA family protein</fullName>
    </submittedName>
</protein>
<accession>A0A543G464</accession>
<dbReference type="InterPro" id="IPR014729">
    <property type="entry name" value="Rossmann-like_a/b/a_fold"/>
</dbReference>
<proteinExistence type="inferred from homology"/>
<dbReference type="PANTHER" id="PTHR46268">
    <property type="entry name" value="STRESS RESPONSE PROTEIN NHAX"/>
    <property type="match status" value="1"/>
</dbReference>
<evidence type="ECO:0000313" key="3">
    <source>
        <dbReference type="EMBL" id="TQM40814.1"/>
    </source>
</evidence>
<dbReference type="AlphaFoldDB" id="A0A543G464"/>
<evidence type="ECO:0000256" key="1">
    <source>
        <dbReference type="ARBA" id="ARBA00008791"/>
    </source>
</evidence>
<evidence type="ECO:0000313" key="4">
    <source>
        <dbReference type="Proteomes" id="UP000320773"/>
    </source>
</evidence>
<comment type="similarity">
    <text evidence="1">Belongs to the universal stress protein A family.</text>
</comment>
<dbReference type="CDD" id="cd00293">
    <property type="entry name" value="USP-like"/>
    <property type="match status" value="2"/>
</dbReference>
<dbReference type="Gene3D" id="3.40.50.620">
    <property type="entry name" value="HUPs"/>
    <property type="match status" value="2"/>
</dbReference>
<dbReference type="PRINTS" id="PR01438">
    <property type="entry name" value="UNVRSLSTRESS"/>
</dbReference>
<dbReference type="PANTHER" id="PTHR46268:SF6">
    <property type="entry name" value="UNIVERSAL STRESS PROTEIN UP12"/>
    <property type="match status" value="1"/>
</dbReference>
<sequence length="274" mass="30887">MKRILVPTDFSEHSEHALRVAAQIAKKHNGEIILLHSIELPHLIGENAQKGENIPEIMFFKNKAIEKLEAQMDADFLDGIEVSEIIKLERVFDSILTLIQKNNIDLIVMGSHGSNGIQEILVGSNTEKVVRNVDVPVLIIKNEMPVFEVNHFVFASDFSKEIKTNFHKVIQFAEKNQAKLHLVYINTPTQFKTTAVAEELLRQFVSDFDIKNFETHIYNDISVEKGVFNFSKAIQAELIGLSTHGKKGISHFFNGSISESIVNHATLPVITFKV</sequence>
<dbReference type="InterPro" id="IPR006015">
    <property type="entry name" value="Universal_stress_UspA"/>
</dbReference>
<comment type="caution">
    <text evidence="3">The sequence shown here is derived from an EMBL/GenBank/DDBJ whole genome shotgun (WGS) entry which is preliminary data.</text>
</comment>
<dbReference type="RefSeq" id="WP_089080677.1">
    <property type="nucleotide sequence ID" value="NZ_VFPJ01000001.1"/>
</dbReference>